<evidence type="ECO:0000313" key="3">
    <source>
        <dbReference type="Proteomes" id="UP000050525"/>
    </source>
</evidence>
<feature type="region of interest" description="Disordered" evidence="1">
    <location>
        <begin position="1"/>
        <end position="32"/>
    </location>
</feature>
<dbReference type="EMBL" id="AKHW03002600">
    <property type="protein sequence ID" value="KYO37778.1"/>
    <property type="molecule type" value="Genomic_DNA"/>
</dbReference>
<dbReference type="Proteomes" id="UP000050525">
    <property type="component" value="Unassembled WGS sequence"/>
</dbReference>
<organism evidence="2 3">
    <name type="scientific">Alligator mississippiensis</name>
    <name type="common">American alligator</name>
    <dbReference type="NCBI Taxonomy" id="8496"/>
    <lineage>
        <taxon>Eukaryota</taxon>
        <taxon>Metazoa</taxon>
        <taxon>Chordata</taxon>
        <taxon>Craniata</taxon>
        <taxon>Vertebrata</taxon>
        <taxon>Euteleostomi</taxon>
        <taxon>Archelosauria</taxon>
        <taxon>Archosauria</taxon>
        <taxon>Crocodylia</taxon>
        <taxon>Alligatoridae</taxon>
        <taxon>Alligatorinae</taxon>
        <taxon>Alligator</taxon>
    </lineage>
</organism>
<name>A0A151NLW3_ALLMI</name>
<proteinExistence type="predicted"/>
<dbReference type="AlphaFoldDB" id="A0A151NLW3"/>
<comment type="caution">
    <text evidence="2">The sequence shown here is derived from an EMBL/GenBank/DDBJ whole genome shotgun (WGS) entry which is preliminary data.</text>
</comment>
<gene>
    <name evidence="2" type="ORF">Y1Q_0022057</name>
</gene>
<keyword evidence="3" id="KW-1185">Reference proteome</keyword>
<accession>A0A151NLW3</accession>
<reference evidence="2 3" key="1">
    <citation type="journal article" date="2012" name="Genome Biol.">
        <title>Sequencing three crocodilian genomes to illuminate the evolution of archosaurs and amniotes.</title>
        <authorList>
            <person name="St John J.A."/>
            <person name="Braun E.L."/>
            <person name="Isberg S.R."/>
            <person name="Miles L.G."/>
            <person name="Chong A.Y."/>
            <person name="Gongora J."/>
            <person name="Dalzell P."/>
            <person name="Moran C."/>
            <person name="Bed'hom B."/>
            <person name="Abzhanov A."/>
            <person name="Burgess S.C."/>
            <person name="Cooksey A.M."/>
            <person name="Castoe T.A."/>
            <person name="Crawford N.G."/>
            <person name="Densmore L.D."/>
            <person name="Drew J.C."/>
            <person name="Edwards S.V."/>
            <person name="Faircloth B.C."/>
            <person name="Fujita M.K."/>
            <person name="Greenwold M.J."/>
            <person name="Hoffmann F.G."/>
            <person name="Howard J.M."/>
            <person name="Iguchi T."/>
            <person name="Janes D.E."/>
            <person name="Khan S.Y."/>
            <person name="Kohno S."/>
            <person name="de Koning A.J."/>
            <person name="Lance S.L."/>
            <person name="McCarthy F.M."/>
            <person name="McCormack J.E."/>
            <person name="Merchant M.E."/>
            <person name="Peterson D.G."/>
            <person name="Pollock D.D."/>
            <person name="Pourmand N."/>
            <person name="Raney B.J."/>
            <person name="Roessler K.A."/>
            <person name="Sanford J.R."/>
            <person name="Sawyer R.H."/>
            <person name="Schmidt C.J."/>
            <person name="Triplett E.W."/>
            <person name="Tuberville T.D."/>
            <person name="Venegas-Anaya M."/>
            <person name="Howard J.T."/>
            <person name="Jarvis E.D."/>
            <person name="Guillette L.J.Jr."/>
            <person name="Glenn T.C."/>
            <person name="Green R.E."/>
            <person name="Ray D.A."/>
        </authorList>
    </citation>
    <scope>NUCLEOTIDE SEQUENCE [LARGE SCALE GENOMIC DNA]</scope>
    <source>
        <strain evidence="2">KSC_2009_1</strain>
    </source>
</reference>
<evidence type="ECO:0000256" key="1">
    <source>
        <dbReference type="SAM" id="MobiDB-lite"/>
    </source>
</evidence>
<protein>
    <submittedName>
        <fullName evidence="2">Uncharacterized protein</fullName>
    </submittedName>
</protein>
<evidence type="ECO:0000313" key="2">
    <source>
        <dbReference type="EMBL" id="KYO37778.1"/>
    </source>
</evidence>
<sequence>MSKGRGLPMPNRQACQWHSGERSAGSRSAGGGTCCQIPPEAIPSTLQLKTPGLSTEKAQYWIYYARPQGWKLDTLYKLTYFKRFLFA</sequence>